<organism evidence="1 2">
    <name type="scientific">Crepidotus variabilis</name>
    <dbReference type="NCBI Taxonomy" id="179855"/>
    <lineage>
        <taxon>Eukaryota</taxon>
        <taxon>Fungi</taxon>
        <taxon>Dikarya</taxon>
        <taxon>Basidiomycota</taxon>
        <taxon>Agaricomycotina</taxon>
        <taxon>Agaricomycetes</taxon>
        <taxon>Agaricomycetidae</taxon>
        <taxon>Agaricales</taxon>
        <taxon>Agaricineae</taxon>
        <taxon>Crepidotaceae</taxon>
        <taxon>Crepidotus</taxon>
    </lineage>
</organism>
<dbReference type="EMBL" id="MU157886">
    <property type="protein sequence ID" value="KAF9525292.1"/>
    <property type="molecule type" value="Genomic_DNA"/>
</dbReference>
<dbReference type="Proteomes" id="UP000807306">
    <property type="component" value="Unassembled WGS sequence"/>
</dbReference>
<accession>A0A9P6EA44</accession>
<comment type="caution">
    <text evidence="1">The sequence shown here is derived from an EMBL/GenBank/DDBJ whole genome shotgun (WGS) entry which is preliminary data.</text>
</comment>
<name>A0A9P6EA44_9AGAR</name>
<feature type="non-terminal residue" evidence="1">
    <location>
        <position position="56"/>
    </location>
</feature>
<dbReference type="AlphaFoldDB" id="A0A9P6EA44"/>
<sequence length="56" mass="6500">MTMHMRNHIVTSTSCNNRVSLTIFKLSDLLNYIVLLPLVFLRSSAQQVTFGFWKIL</sequence>
<evidence type="ECO:0000313" key="1">
    <source>
        <dbReference type="EMBL" id="KAF9525292.1"/>
    </source>
</evidence>
<protein>
    <submittedName>
        <fullName evidence="1">Uncharacterized protein</fullName>
    </submittedName>
</protein>
<keyword evidence="2" id="KW-1185">Reference proteome</keyword>
<gene>
    <name evidence="1" type="ORF">CPB83DRAFT_859843</name>
</gene>
<proteinExistence type="predicted"/>
<reference evidence="1" key="1">
    <citation type="submission" date="2020-11" db="EMBL/GenBank/DDBJ databases">
        <authorList>
            <consortium name="DOE Joint Genome Institute"/>
            <person name="Ahrendt S."/>
            <person name="Riley R."/>
            <person name="Andreopoulos W."/>
            <person name="Labutti K."/>
            <person name="Pangilinan J."/>
            <person name="Ruiz-Duenas F.J."/>
            <person name="Barrasa J.M."/>
            <person name="Sanchez-Garcia M."/>
            <person name="Camarero S."/>
            <person name="Miyauchi S."/>
            <person name="Serrano A."/>
            <person name="Linde D."/>
            <person name="Babiker R."/>
            <person name="Drula E."/>
            <person name="Ayuso-Fernandez I."/>
            <person name="Pacheco R."/>
            <person name="Padilla G."/>
            <person name="Ferreira P."/>
            <person name="Barriuso J."/>
            <person name="Kellner H."/>
            <person name="Castanera R."/>
            <person name="Alfaro M."/>
            <person name="Ramirez L."/>
            <person name="Pisabarro A.G."/>
            <person name="Kuo A."/>
            <person name="Tritt A."/>
            <person name="Lipzen A."/>
            <person name="He G."/>
            <person name="Yan M."/>
            <person name="Ng V."/>
            <person name="Cullen D."/>
            <person name="Martin F."/>
            <person name="Rosso M.-N."/>
            <person name="Henrissat B."/>
            <person name="Hibbett D."/>
            <person name="Martinez A.T."/>
            <person name="Grigoriev I.V."/>
        </authorList>
    </citation>
    <scope>NUCLEOTIDE SEQUENCE</scope>
    <source>
        <strain evidence="1">CBS 506.95</strain>
    </source>
</reference>
<evidence type="ECO:0000313" key="2">
    <source>
        <dbReference type="Proteomes" id="UP000807306"/>
    </source>
</evidence>